<name>A0A835YRN2_9STRA</name>
<keyword evidence="2" id="KW-0433">Leucine-rich repeat</keyword>
<dbReference type="Gene3D" id="3.80.10.10">
    <property type="entry name" value="Ribonuclease Inhibitor"/>
    <property type="match status" value="1"/>
</dbReference>
<evidence type="ECO:0000313" key="7">
    <source>
        <dbReference type="EMBL" id="KAG5180331.1"/>
    </source>
</evidence>
<evidence type="ECO:0000256" key="3">
    <source>
        <dbReference type="ARBA" id="ARBA00022737"/>
    </source>
</evidence>
<dbReference type="PANTHER" id="PTHR10552">
    <property type="entry name" value="U2 SMALL NUCLEAR RIBONUCLEOPROTEIN A"/>
    <property type="match status" value="1"/>
</dbReference>
<keyword evidence="8" id="KW-1185">Reference proteome</keyword>
<evidence type="ECO:0000256" key="5">
    <source>
        <dbReference type="ARBA" id="ARBA00024196"/>
    </source>
</evidence>
<reference evidence="7" key="1">
    <citation type="submission" date="2021-02" db="EMBL/GenBank/DDBJ databases">
        <title>First Annotated Genome of the Yellow-green Alga Tribonema minus.</title>
        <authorList>
            <person name="Mahan K.M."/>
        </authorList>
    </citation>
    <scope>NUCLEOTIDE SEQUENCE</scope>
    <source>
        <strain evidence="7">UTEX B ZZ1240</strain>
    </source>
</reference>
<evidence type="ECO:0000313" key="8">
    <source>
        <dbReference type="Proteomes" id="UP000664859"/>
    </source>
</evidence>
<keyword evidence="4" id="KW-0539">Nucleus</keyword>
<feature type="region of interest" description="Disordered" evidence="6">
    <location>
        <begin position="442"/>
        <end position="516"/>
    </location>
</feature>
<dbReference type="PROSITE" id="PS51257">
    <property type="entry name" value="PROKAR_LIPOPROTEIN"/>
    <property type="match status" value="1"/>
</dbReference>
<dbReference type="InterPro" id="IPR032675">
    <property type="entry name" value="LRR_dom_sf"/>
</dbReference>
<evidence type="ECO:0000256" key="4">
    <source>
        <dbReference type="ARBA" id="ARBA00023242"/>
    </source>
</evidence>
<dbReference type="AlphaFoldDB" id="A0A835YRN2"/>
<feature type="region of interest" description="Disordered" evidence="6">
    <location>
        <begin position="182"/>
        <end position="220"/>
    </location>
</feature>
<organism evidence="7 8">
    <name type="scientific">Tribonema minus</name>
    <dbReference type="NCBI Taxonomy" id="303371"/>
    <lineage>
        <taxon>Eukaryota</taxon>
        <taxon>Sar</taxon>
        <taxon>Stramenopiles</taxon>
        <taxon>Ochrophyta</taxon>
        <taxon>PX clade</taxon>
        <taxon>Xanthophyceae</taxon>
        <taxon>Tribonematales</taxon>
        <taxon>Tribonemataceae</taxon>
        <taxon>Tribonema</taxon>
    </lineage>
</organism>
<sequence length="523" mass="54196">MHKQYGNSTAGRRRAAASSNVVAASCCSIAAIDLPTLPQLTTLNLAYNPVDEQTLGQLISACPNATSLDLTWSHLSDPWTAADRLRALAALRVLGIQGSPLTLTRQWRPHMLQRVPQLRALDGAVIDSPGRNSYSETDSEPLPNAMALRVHVAGITLELPAVPDAKAGKGAAKSGGAAPAAAAAKGKAEKGKGGKEKEAPKKANKEAEAKHADAKPMAAGAAAAAADVPAVHPSLDGKRWQLQYRWCLAMTPAEAARARAAAGAAAAAAAAAAASAAGAATDTGGAAHAMQWQCSRSVALLSTDISLAESAQHMARVGPMLRNGLRWGHFAWQLVELPAAEVDSGSAADGSSNRLECERRGAAARVLGGGELALHELSALGAREREVHGQVDWLTTSAALSIGADHKPLLHSQISCWRYRLPLRLRAMMETIQEKVEAAKAKLESRDRAGSSSSSSSSDDDEGLPATLEALVHPAKASPPAPEDKLGESAAPIASVTGEEQPTVTASGAEETKSDDCNFCVVC</sequence>
<dbReference type="PANTHER" id="PTHR10552:SF6">
    <property type="entry name" value="U2 SMALL NUCLEAR RIBONUCLEOPROTEIN A"/>
    <property type="match status" value="1"/>
</dbReference>
<evidence type="ECO:0000256" key="1">
    <source>
        <dbReference type="ARBA" id="ARBA00004123"/>
    </source>
</evidence>
<comment type="caution">
    <text evidence="7">The sequence shown here is derived from an EMBL/GenBank/DDBJ whole genome shotgun (WGS) entry which is preliminary data.</text>
</comment>
<proteinExistence type="inferred from homology"/>
<dbReference type="GO" id="GO:0005634">
    <property type="term" value="C:nucleus"/>
    <property type="evidence" value="ECO:0007669"/>
    <property type="project" value="UniProtKB-SubCell"/>
</dbReference>
<dbReference type="Proteomes" id="UP000664859">
    <property type="component" value="Unassembled WGS sequence"/>
</dbReference>
<evidence type="ECO:0000256" key="2">
    <source>
        <dbReference type="ARBA" id="ARBA00022614"/>
    </source>
</evidence>
<gene>
    <name evidence="7" type="ORF">JKP88DRAFT_324405</name>
</gene>
<evidence type="ECO:0000256" key="6">
    <source>
        <dbReference type="SAM" id="MobiDB-lite"/>
    </source>
</evidence>
<comment type="subcellular location">
    <subcellularLocation>
        <location evidence="1">Nucleus</location>
    </subcellularLocation>
</comment>
<feature type="compositionally biased region" description="Basic and acidic residues" evidence="6">
    <location>
        <begin position="186"/>
        <end position="214"/>
    </location>
</feature>
<accession>A0A835YRN2</accession>
<dbReference type="EMBL" id="JAFCMP010000401">
    <property type="protein sequence ID" value="KAG5180331.1"/>
    <property type="molecule type" value="Genomic_DNA"/>
</dbReference>
<protein>
    <submittedName>
        <fullName evidence="7">Uncharacterized protein</fullName>
    </submittedName>
</protein>
<dbReference type="GO" id="GO:0000398">
    <property type="term" value="P:mRNA splicing, via spliceosome"/>
    <property type="evidence" value="ECO:0007669"/>
    <property type="project" value="InterPro"/>
</dbReference>
<dbReference type="GO" id="GO:0030620">
    <property type="term" value="F:U2 snRNA binding"/>
    <property type="evidence" value="ECO:0007669"/>
    <property type="project" value="InterPro"/>
</dbReference>
<dbReference type="InterPro" id="IPR044640">
    <property type="entry name" value="RU2A"/>
</dbReference>
<dbReference type="SUPFAM" id="SSF52058">
    <property type="entry name" value="L domain-like"/>
    <property type="match status" value="1"/>
</dbReference>
<keyword evidence="3" id="KW-0677">Repeat</keyword>
<comment type="similarity">
    <text evidence="5">Belongs to the U2 small nuclear ribonucleoprotein A family.</text>
</comment>